<name>A0ABT9FNS7_9BACL</name>
<feature type="chain" id="PRO_5045293653" evidence="1">
    <location>
        <begin position="24"/>
        <end position="266"/>
    </location>
</feature>
<dbReference type="Proteomes" id="UP001241848">
    <property type="component" value="Unassembled WGS sequence"/>
</dbReference>
<evidence type="ECO:0000259" key="2">
    <source>
        <dbReference type="SMART" id="SM00460"/>
    </source>
</evidence>
<dbReference type="EMBL" id="JAPCKK010000011">
    <property type="protein sequence ID" value="MDP4096382.1"/>
    <property type="molecule type" value="Genomic_DNA"/>
</dbReference>
<comment type="caution">
    <text evidence="3">The sequence shown here is derived from an EMBL/GenBank/DDBJ whole genome shotgun (WGS) entry which is preliminary data.</text>
</comment>
<dbReference type="RefSeq" id="WP_305753995.1">
    <property type="nucleotide sequence ID" value="NZ_JAPCKK010000011.1"/>
</dbReference>
<protein>
    <submittedName>
        <fullName evidence="3">Transglutaminase-like domain-containing protein</fullName>
    </submittedName>
</protein>
<feature type="signal peptide" evidence="1">
    <location>
        <begin position="1"/>
        <end position="23"/>
    </location>
</feature>
<evidence type="ECO:0000313" key="4">
    <source>
        <dbReference type="Proteomes" id="UP001241848"/>
    </source>
</evidence>
<dbReference type="InterPro" id="IPR002931">
    <property type="entry name" value="Transglutaminase-like"/>
</dbReference>
<gene>
    <name evidence="3" type="ORF">OIN60_06315</name>
</gene>
<dbReference type="PANTHER" id="PTHR33490:SF3">
    <property type="entry name" value="CONSERVED INTEGRAL MEMBRANE PROTEIN"/>
    <property type="match status" value="1"/>
</dbReference>
<dbReference type="Pfam" id="PF01841">
    <property type="entry name" value="Transglut_core"/>
    <property type="match status" value="1"/>
</dbReference>
<accession>A0ABT9FNS7</accession>
<dbReference type="Gene3D" id="3.10.620.30">
    <property type="match status" value="1"/>
</dbReference>
<feature type="domain" description="Transglutaminase-like" evidence="2">
    <location>
        <begin position="182"/>
        <end position="240"/>
    </location>
</feature>
<organism evidence="3 4">
    <name type="scientific">Paenibacillus zeirhizosphaerae</name>
    <dbReference type="NCBI Taxonomy" id="2987519"/>
    <lineage>
        <taxon>Bacteria</taxon>
        <taxon>Bacillati</taxon>
        <taxon>Bacillota</taxon>
        <taxon>Bacilli</taxon>
        <taxon>Bacillales</taxon>
        <taxon>Paenibacillaceae</taxon>
        <taxon>Paenibacillus</taxon>
    </lineage>
</organism>
<dbReference type="PANTHER" id="PTHR33490">
    <property type="entry name" value="BLR5614 PROTEIN-RELATED"/>
    <property type="match status" value="1"/>
</dbReference>
<dbReference type="SMART" id="SM00460">
    <property type="entry name" value="TGc"/>
    <property type="match status" value="1"/>
</dbReference>
<reference evidence="3 4" key="1">
    <citation type="submission" date="2022-10" db="EMBL/GenBank/DDBJ databases">
        <title>Paenibacillus description and whole genome data of maize root bacterial community.</title>
        <authorList>
            <person name="Marton D."/>
            <person name="Farkas M."/>
            <person name="Cserhati M."/>
        </authorList>
    </citation>
    <scope>NUCLEOTIDE SEQUENCE [LARGE SCALE GENOMIC DNA]</scope>
    <source>
        <strain evidence="3 4">P96</strain>
    </source>
</reference>
<dbReference type="SUPFAM" id="SSF54001">
    <property type="entry name" value="Cysteine proteinases"/>
    <property type="match status" value="1"/>
</dbReference>
<sequence length="266" mass="29947">MRNTIFALIGLLTLFLWTPFAQAAPSADWLDLEQLDRGVIVIRYDVKAGIKTKLMITKGQDKYTYKLSPDKRQEAFPLQMGNGDYKVTVLEQVSGTKYQVVQEAAVTLQLTSNSKVFLNSVQNINWSDKDKAAQLAKKLTRSAQSDEEKVQAVHEYIVSTIRYDKALASGDLTDYLPDINRTLAGQKGMCYDYASLFASMLRSIDIPTKLVMGTSEYVDVYHAWNEVYLNGRWVIVDTTVDAGWKVGGAESKMIKDASRYSATKYY</sequence>
<keyword evidence="4" id="KW-1185">Reference proteome</keyword>
<keyword evidence="1" id="KW-0732">Signal</keyword>
<proteinExistence type="predicted"/>
<evidence type="ECO:0000313" key="3">
    <source>
        <dbReference type="EMBL" id="MDP4096382.1"/>
    </source>
</evidence>
<evidence type="ECO:0000256" key="1">
    <source>
        <dbReference type="SAM" id="SignalP"/>
    </source>
</evidence>
<dbReference type="InterPro" id="IPR038765">
    <property type="entry name" value="Papain-like_cys_pep_sf"/>
</dbReference>